<name>A0ABX4EHP1_SEGBR</name>
<dbReference type="EMBL" id="NPJF01000030">
    <property type="protein sequence ID" value="OYP55355.1"/>
    <property type="molecule type" value="Genomic_DNA"/>
</dbReference>
<feature type="transmembrane region" description="Helical" evidence="1">
    <location>
        <begin position="206"/>
        <end position="226"/>
    </location>
</feature>
<feature type="domain" description="Acyltransferase 3" evidence="2">
    <location>
        <begin position="4"/>
        <end position="290"/>
    </location>
</feature>
<keyword evidence="1" id="KW-1133">Transmembrane helix</keyword>
<keyword evidence="3" id="KW-0808">Transferase</keyword>
<feature type="transmembrane region" description="Helical" evidence="1">
    <location>
        <begin position="110"/>
        <end position="130"/>
    </location>
</feature>
<keyword evidence="3" id="KW-0012">Acyltransferase</keyword>
<feature type="transmembrane region" description="Helical" evidence="1">
    <location>
        <begin position="142"/>
        <end position="169"/>
    </location>
</feature>
<dbReference type="GO" id="GO:0016746">
    <property type="term" value="F:acyltransferase activity"/>
    <property type="evidence" value="ECO:0007669"/>
    <property type="project" value="UniProtKB-KW"/>
</dbReference>
<dbReference type="GeneID" id="72478495"/>
<proteinExistence type="predicted"/>
<gene>
    <name evidence="3" type="ORF">CIK91_07590</name>
</gene>
<dbReference type="Pfam" id="PF01757">
    <property type="entry name" value="Acyl_transf_3"/>
    <property type="match status" value="1"/>
</dbReference>
<evidence type="ECO:0000256" key="1">
    <source>
        <dbReference type="SAM" id="Phobius"/>
    </source>
</evidence>
<feature type="transmembrane region" description="Helical" evidence="1">
    <location>
        <begin position="36"/>
        <end position="53"/>
    </location>
</feature>
<keyword evidence="1" id="KW-0812">Transmembrane</keyword>
<evidence type="ECO:0000259" key="2">
    <source>
        <dbReference type="Pfam" id="PF01757"/>
    </source>
</evidence>
<feature type="transmembrane region" description="Helical" evidence="1">
    <location>
        <begin position="271"/>
        <end position="290"/>
    </location>
</feature>
<dbReference type="RefSeq" id="WP_094448533.1">
    <property type="nucleotide sequence ID" value="NZ_CP091797.1"/>
</dbReference>
<dbReference type="InterPro" id="IPR002656">
    <property type="entry name" value="Acyl_transf_3_dom"/>
</dbReference>
<organism evidence="3 4">
    <name type="scientific">Segatella bryantii</name>
    <name type="common">Prevotella bryantii</name>
    <dbReference type="NCBI Taxonomy" id="77095"/>
    <lineage>
        <taxon>Bacteria</taxon>
        <taxon>Pseudomonadati</taxon>
        <taxon>Bacteroidota</taxon>
        <taxon>Bacteroidia</taxon>
        <taxon>Bacteroidales</taxon>
        <taxon>Prevotellaceae</taxon>
        <taxon>Segatella</taxon>
    </lineage>
</organism>
<feature type="transmembrane region" description="Helical" evidence="1">
    <location>
        <begin position="12"/>
        <end position="30"/>
    </location>
</feature>
<comment type="caution">
    <text evidence="3">The sequence shown here is derived from an EMBL/GenBank/DDBJ whole genome shotgun (WGS) entry which is preliminary data.</text>
</comment>
<sequence>MKYNNEIDFFRTILIGLVILVHIVNFGNIYPSIKEAILAFIMPTFLVITGYLVNINKSVKDYVLYILKIWLPYMILVTGFAVLSLFLPVRDGIKVLNTYTILHVLFIKSIGPYWFLHAMIVCGIIYYFAFHFTHKINITAKYSIFATLLIAISLLTPFLNIKIAIYYFIGVGIRQYSKDFSRIYKRSLWPIIPFGLIITNTIFYDWGTISVLICVICFLSFSSYFFSFIKGRAELTVEYIGRNTFPIYLFHPIFTMLSKYLLPAFRFDSTGVLHAVFTILISIIGSIYIAKILDWSHLSILLGRKKVLR</sequence>
<protein>
    <submittedName>
        <fullName evidence="3">Acyltransferase</fullName>
    </submittedName>
</protein>
<evidence type="ECO:0000313" key="3">
    <source>
        <dbReference type="EMBL" id="OYP55355.1"/>
    </source>
</evidence>
<accession>A0ABX4EHP1</accession>
<keyword evidence="4" id="KW-1185">Reference proteome</keyword>
<feature type="transmembrane region" description="Helical" evidence="1">
    <location>
        <begin position="65"/>
        <end position="90"/>
    </location>
</feature>
<keyword evidence="1" id="KW-0472">Membrane</keyword>
<dbReference type="Proteomes" id="UP000216189">
    <property type="component" value="Unassembled WGS sequence"/>
</dbReference>
<reference evidence="3 4" key="1">
    <citation type="submission" date="2017-08" db="EMBL/GenBank/DDBJ databases">
        <title>Comparative genomics of non-oral Prevotella species.</title>
        <authorList>
            <person name="Accetto T."/>
            <person name="Nograsek B."/>
            <person name="Avgustin G."/>
        </authorList>
    </citation>
    <scope>NUCLEOTIDE SEQUENCE [LARGE SCALE GENOMIC DNA]</scope>
    <source>
        <strain evidence="3 4">TC1-1</strain>
    </source>
</reference>
<evidence type="ECO:0000313" key="4">
    <source>
        <dbReference type="Proteomes" id="UP000216189"/>
    </source>
</evidence>